<feature type="compositionally biased region" description="Polar residues" evidence="1">
    <location>
        <begin position="202"/>
        <end position="218"/>
    </location>
</feature>
<feature type="domain" description="IrrE N-terminal-like" evidence="2">
    <location>
        <begin position="77"/>
        <end position="171"/>
    </location>
</feature>
<accession>A0A837DAI3</accession>
<dbReference type="OrthoDB" id="572608at2"/>
<dbReference type="InterPro" id="IPR010359">
    <property type="entry name" value="IrrE_HExxH"/>
</dbReference>
<name>A0A837DAI3_9PSEU</name>
<comment type="caution">
    <text evidence="3">The sequence shown here is derived from an EMBL/GenBank/DDBJ whole genome shotgun (WGS) entry which is preliminary data.</text>
</comment>
<protein>
    <submittedName>
        <fullName evidence="3">Zinc peptidase</fullName>
    </submittedName>
</protein>
<evidence type="ECO:0000256" key="1">
    <source>
        <dbReference type="SAM" id="MobiDB-lite"/>
    </source>
</evidence>
<dbReference type="PANTHER" id="PTHR43236:SF2">
    <property type="entry name" value="BLL0069 PROTEIN"/>
    <property type="match status" value="1"/>
</dbReference>
<dbReference type="Gene3D" id="1.10.10.2910">
    <property type="match status" value="1"/>
</dbReference>
<organism evidence="3 4">
    <name type="scientific">Saccharomonospora viridis</name>
    <dbReference type="NCBI Taxonomy" id="1852"/>
    <lineage>
        <taxon>Bacteria</taxon>
        <taxon>Bacillati</taxon>
        <taxon>Actinomycetota</taxon>
        <taxon>Actinomycetes</taxon>
        <taxon>Pseudonocardiales</taxon>
        <taxon>Pseudonocardiaceae</taxon>
        <taxon>Saccharomonospora</taxon>
    </lineage>
</organism>
<dbReference type="Pfam" id="PF06114">
    <property type="entry name" value="Peptidase_M78"/>
    <property type="match status" value="1"/>
</dbReference>
<evidence type="ECO:0000259" key="2">
    <source>
        <dbReference type="Pfam" id="PF06114"/>
    </source>
</evidence>
<sequence>MALRRGFKATARRLAADVRDELGIAAFEPLDPYALARLYGVEVFTLDAPWLPRDAVEHFTGTAAESFSGALIQIGTGCVIVENHTHTDTRRRSTVAHEMAHVLLEHEFGVLVTGGTPCRSTTTEIEQEAAELSGELLLPCDAARTAAFRGWTDTTIARYFRVSERMARWRMNVTGARRIARRTRDRRAHGAAERSVPDVTVRNPTTEATSARHTSKFPQWTRLDHAPGPPNRLSKVARSSDDSIGP</sequence>
<gene>
    <name evidence="3" type="ORF">MINT15_17710</name>
</gene>
<proteinExistence type="predicted"/>
<dbReference type="PANTHER" id="PTHR43236">
    <property type="entry name" value="ANTITOXIN HIGA1"/>
    <property type="match status" value="1"/>
</dbReference>
<feature type="region of interest" description="Disordered" evidence="1">
    <location>
        <begin position="180"/>
        <end position="246"/>
    </location>
</feature>
<evidence type="ECO:0000313" key="4">
    <source>
        <dbReference type="Proteomes" id="UP000030848"/>
    </source>
</evidence>
<reference evidence="3 4" key="1">
    <citation type="submission" date="2014-10" db="EMBL/GenBank/DDBJ databases">
        <title>Genome sequence of Micropolyspora internatus JCM3315.</title>
        <authorList>
            <person name="Shin S.-K."/>
            <person name="Yi H."/>
        </authorList>
    </citation>
    <scope>NUCLEOTIDE SEQUENCE [LARGE SCALE GENOMIC DNA]</scope>
    <source>
        <strain evidence="3 4">JCM 3315</strain>
    </source>
</reference>
<dbReference type="InterPro" id="IPR052345">
    <property type="entry name" value="Rad_response_metalloprotease"/>
</dbReference>
<dbReference type="EMBL" id="JRZE01000003">
    <property type="protein sequence ID" value="KHF44889.1"/>
    <property type="molecule type" value="Genomic_DNA"/>
</dbReference>
<dbReference type="AlphaFoldDB" id="A0A837DAI3"/>
<evidence type="ECO:0000313" key="3">
    <source>
        <dbReference type="EMBL" id="KHF44889.1"/>
    </source>
</evidence>
<dbReference type="Proteomes" id="UP000030848">
    <property type="component" value="Unassembled WGS sequence"/>
</dbReference>